<accession>A0A0E0ABI8</accession>
<keyword evidence="1" id="KW-0472">Membrane</keyword>
<dbReference type="Proteomes" id="UP000026961">
    <property type="component" value="Chromosome 6"/>
</dbReference>
<sequence>MADGAMRYLGVGRNNQLQQGGRHAAAVAIIRRRRRRRLLLLDFGRALMLLGALVLTRQLVTTTSSDAELYLYHVYDVLVALLLWLLGVALATLSLVVAPRFPWLALAGATVAAAALRNHHLLLGGL</sequence>
<dbReference type="AlphaFoldDB" id="A0A0E0ABI8"/>
<feature type="transmembrane region" description="Helical" evidence="1">
    <location>
        <begin position="38"/>
        <end position="60"/>
    </location>
</feature>
<dbReference type="EnsemblPlants" id="OGLUM06G21220.1">
    <property type="protein sequence ID" value="OGLUM06G21220.1"/>
    <property type="gene ID" value="OGLUM06G21220"/>
</dbReference>
<organism evidence="2">
    <name type="scientific">Oryza glumipatula</name>
    <dbReference type="NCBI Taxonomy" id="40148"/>
    <lineage>
        <taxon>Eukaryota</taxon>
        <taxon>Viridiplantae</taxon>
        <taxon>Streptophyta</taxon>
        <taxon>Embryophyta</taxon>
        <taxon>Tracheophyta</taxon>
        <taxon>Spermatophyta</taxon>
        <taxon>Magnoliopsida</taxon>
        <taxon>Liliopsida</taxon>
        <taxon>Poales</taxon>
        <taxon>Poaceae</taxon>
        <taxon>BOP clade</taxon>
        <taxon>Oryzoideae</taxon>
        <taxon>Oryzeae</taxon>
        <taxon>Oryzinae</taxon>
        <taxon>Oryza</taxon>
    </lineage>
</organism>
<feature type="transmembrane region" description="Helical" evidence="1">
    <location>
        <begin position="72"/>
        <end position="96"/>
    </location>
</feature>
<keyword evidence="1" id="KW-0812">Transmembrane</keyword>
<name>A0A0E0ABI8_9ORYZ</name>
<dbReference type="HOGENOM" id="CLU_138934_1_0_1"/>
<keyword evidence="1" id="KW-1133">Transmembrane helix</keyword>
<evidence type="ECO:0000313" key="3">
    <source>
        <dbReference type="Proteomes" id="UP000026961"/>
    </source>
</evidence>
<protein>
    <submittedName>
        <fullName evidence="2">Uncharacterized protein</fullName>
    </submittedName>
</protein>
<evidence type="ECO:0000313" key="2">
    <source>
        <dbReference type="EnsemblPlants" id="OGLUM06G21220.1"/>
    </source>
</evidence>
<reference evidence="2" key="1">
    <citation type="submission" date="2015-04" db="UniProtKB">
        <authorList>
            <consortium name="EnsemblPlants"/>
        </authorList>
    </citation>
    <scope>IDENTIFICATION</scope>
</reference>
<reference evidence="2" key="2">
    <citation type="submission" date="2018-05" db="EMBL/GenBank/DDBJ databases">
        <title>OgluRS3 (Oryza glumaepatula Reference Sequence Version 3).</title>
        <authorList>
            <person name="Zhang J."/>
            <person name="Kudrna D."/>
            <person name="Lee S."/>
            <person name="Talag J."/>
            <person name="Welchert J."/>
            <person name="Wing R.A."/>
        </authorList>
    </citation>
    <scope>NUCLEOTIDE SEQUENCE [LARGE SCALE GENOMIC DNA]</scope>
</reference>
<keyword evidence="3" id="KW-1185">Reference proteome</keyword>
<proteinExistence type="predicted"/>
<dbReference type="Gramene" id="OGLUM06G21220.1">
    <property type="protein sequence ID" value="OGLUM06G21220.1"/>
    <property type="gene ID" value="OGLUM06G21220"/>
</dbReference>
<evidence type="ECO:0000256" key="1">
    <source>
        <dbReference type="SAM" id="Phobius"/>
    </source>
</evidence>